<dbReference type="InterPro" id="IPR027417">
    <property type="entry name" value="P-loop_NTPase"/>
</dbReference>
<evidence type="ECO:0000313" key="2">
    <source>
        <dbReference type="Proteomes" id="UP000283429"/>
    </source>
</evidence>
<name>A0A414H1H3_PHOVU</name>
<dbReference type="RefSeq" id="WP_117965550.1">
    <property type="nucleotide sequence ID" value="NZ_QSJM01000054.1"/>
</dbReference>
<sequence length="885" mass="104124">MDAIIFYNGEEKEYIIEKNNLTSSIFKEQYERALRLIQDIVNNPNNTTPSIVSFCGDRGEGKTSCMRTIMYLLEDASNKSIKELYKNWNIVDKKFEVLEVIDPIFFDKEHNVIQLLLGQLYADYIKKLDKVKNKCEEAEKLKPLGKAFQRTTRCLAQIKHPREKFYNTTEDLEALAAAKELQKSIDNLIKEYLSVAEKDFLVISIDDIDLNIKGAYEMVEQIRKYLLSKQCILFVSLHINQLINVVATYLDKEDSPHNRLETEDMATKYVTKLIPLDNRVIMPKTYDFCDKRLQIYKTHEDSDASATYNSVKEAVVQLIYNKTRYLFYNSKGGVSPIVPNNLRSLRHLIGLLYNMENFVNNATSEANKHAFKAYFFQTWIYQLDKKDQKFANLLGQNNDTSLINKQIVSYLAENNRERISTNENNSLLTNIIQPDNYSYNISVGDVFYLTNFLEKSNVKEELRLLLFFIKSYYSIRLYECYDIITEKSAEIFPEPQFDGEIFKSDALFNRVNILQKLLNGAYFTYNPGNYLPMSNAGTFRDLKVISAKVLRDNLYTDWIDNMKKFSDGTLGNKEMEVFKQKFRMMEFFAITSKRSVPQKQIGNFERMKRNNPEPYHLSPFNINTGYIVFDIMAPFTNIVNLKYAYGRYSYLHYDNNWDFYEFAYQNKWSLLRRMMEYVDLKEYNEEHPEAPKDISTKTLINDEDLKDKFFRLISNASIRNAEVLSAMTEMITSRRFDYHGVNDNARMIADFYKSIINSEMRTYKNNDSQKPYVIRFAFLEAIIELLNTNGDLFKRIYETDSSISLSVIQQKFYQFYNLNFTRKARKGIVSELRKIYGTVVDTIPQETWNNIFPDEQKQHPKNEIMEIFRKNYDMIRSLVPEDVVK</sequence>
<gene>
    <name evidence="1" type="ORF">DW783_16155</name>
</gene>
<comment type="caution">
    <text evidence="1">The sequence shown here is derived from an EMBL/GenBank/DDBJ whole genome shotgun (WGS) entry which is preliminary data.</text>
</comment>
<evidence type="ECO:0008006" key="3">
    <source>
        <dbReference type="Google" id="ProtNLM"/>
    </source>
</evidence>
<protein>
    <recommendedName>
        <fullName evidence="3">KAP NTPase domain-containing protein</fullName>
    </recommendedName>
</protein>
<proteinExistence type="predicted"/>
<reference evidence="1 2" key="1">
    <citation type="submission" date="2018-08" db="EMBL/GenBank/DDBJ databases">
        <title>A genome reference for cultivated species of the human gut microbiota.</title>
        <authorList>
            <person name="Zou Y."/>
            <person name="Xue W."/>
            <person name="Luo G."/>
        </authorList>
    </citation>
    <scope>NUCLEOTIDE SEQUENCE [LARGE SCALE GENOMIC DNA]</scope>
    <source>
        <strain evidence="1 2">AM30-40</strain>
    </source>
</reference>
<organism evidence="1 2">
    <name type="scientific">Phocaeicola vulgatus</name>
    <name type="common">Bacteroides vulgatus</name>
    <dbReference type="NCBI Taxonomy" id="821"/>
    <lineage>
        <taxon>Bacteria</taxon>
        <taxon>Pseudomonadati</taxon>
        <taxon>Bacteroidota</taxon>
        <taxon>Bacteroidia</taxon>
        <taxon>Bacteroidales</taxon>
        <taxon>Bacteroidaceae</taxon>
        <taxon>Phocaeicola</taxon>
    </lineage>
</organism>
<dbReference type="SUPFAM" id="SSF52540">
    <property type="entry name" value="P-loop containing nucleoside triphosphate hydrolases"/>
    <property type="match status" value="1"/>
</dbReference>
<dbReference type="EMBL" id="QSJM01000054">
    <property type="protein sequence ID" value="RHD76725.1"/>
    <property type="molecule type" value="Genomic_DNA"/>
</dbReference>
<dbReference type="Proteomes" id="UP000283429">
    <property type="component" value="Unassembled WGS sequence"/>
</dbReference>
<dbReference type="AlphaFoldDB" id="A0A414H1H3"/>
<accession>A0A414H1H3</accession>
<evidence type="ECO:0000313" key="1">
    <source>
        <dbReference type="EMBL" id="RHD76725.1"/>
    </source>
</evidence>